<evidence type="ECO:0000313" key="1">
    <source>
        <dbReference type="EMBL" id="MBW86237.1"/>
    </source>
</evidence>
<accession>A0A2P2IYF0</accession>
<reference evidence="1" key="1">
    <citation type="submission" date="2018-02" db="EMBL/GenBank/DDBJ databases">
        <title>Rhizophora mucronata_Transcriptome.</title>
        <authorList>
            <person name="Meera S.P."/>
            <person name="Sreeshan A."/>
            <person name="Augustine A."/>
        </authorList>
    </citation>
    <scope>NUCLEOTIDE SEQUENCE</scope>
    <source>
        <tissue evidence="1">Leaf</tissue>
    </source>
</reference>
<organism evidence="1">
    <name type="scientific">Rhizophora mucronata</name>
    <name type="common">Asiatic mangrove</name>
    <dbReference type="NCBI Taxonomy" id="61149"/>
    <lineage>
        <taxon>Eukaryota</taxon>
        <taxon>Viridiplantae</taxon>
        <taxon>Streptophyta</taxon>
        <taxon>Embryophyta</taxon>
        <taxon>Tracheophyta</taxon>
        <taxon>Spermatophyta</taxon>
        <taxon>Magnoliopsida</taxon>
        <taxon>eudicotyledons</taxon>
        <taxon>Gunneridae</taxon>
        <taxon>Pentapetalae</taxon>
        <taxon>rosids</taxon>
        <taxon>fabids</taxon>
        <taxon>Malpighiales</taxon>
        <taxon>Rhizophoraceae</taxon>
        <taxon>Rhizophora</taxon>
    </lineage>
</organism>
<protein>
    <submittedName>
        <fullName evidence="1">Peptidyl-tRNA hydrolase isoform X2</fullName>
    </submittedName>
</protein>
<proteinExistence type="predicted"/>
<keyword evidence="1" id="KW-0378">Hydrolase</keyword>
<name>A0A2P2IYF0_RHIMU</name>
<dbReference type="EMBL" id="GGEC01005754">
    <property type="protein sequence ID" value="MBW86237.1"/>
    <property type="molecule type" value="Transcribed_RNA"/>
</dbReference>
<dbReference type="GO" id="GO:0016787">
    <property type="term" value="F:hydrolase activity"/>
    <property type="evidence" value="ECO:0007669"/>
    <property type="project" value="UniProtKB-KW"/>
</dbReference>
<dbReference type="AlphaFoldDB" id="A0A2P2IYF0"/>
<sequence>MLQQRTEIQAFIFANITNLDIFFTTPGLGKQNTSNLSTHLSCSMPNVYRADAFLAGKTLHVGGI</sequence>